<keyword evidence="5" id="KW-1185">Reference proteome</keyword>
<evidence type="ECO:0000256" key="3">
    <source>
        <dbReference type="ARBA" id="ARBA00022475"/>
    </source>
</evidence>
<accession>A0ABS9FFZ3</accession>
<dbReference type="PANTHER" id="PTHR30151">
    <property type="entry name" value="ALKANE SULFONATE ABC TRANSPORTER-RELATED, MEMBRANE SUBUNIT"/>
    <property type="match status" value="1"/>
</dbReference>
<feature type="non-terminal residue" evidence="4">
    <location>
        <position position="92"/>
    </location>
</feature>
<keyword evidence="2" id="KW-0813">Transport</keyword>
<evidence type="ECO:0000256" key="2">
    <source>
        <dbReference type="ARBA" id="ARBA00022448"/>
    </source>
</evidence>
<comment type="subcellular location">
    <subcellularLocation>
        <location evidence="1">Cell membrane</location>
        <topology evidence="1">Multi-pass membrane protein</topology>
    </subcellularLocation>
</comment>
<dbReference type="Proteomes" id="UP000814003">
    <property type="component" value="Unassembled WGS sequence"/>
</dbReference>
<reference evidence="4 5" key="1">
    <citation type="submission" date="2019-11" db="EMBL/GenBank/DDBJ databases">
        <title>Epiphytic Pseudomonas syringae from cherry orchards.</title>
        <authorList>
            <person name="Hulin M.T."/>
        </authorList>
    </citation>
    <scope>NUCLEOTIDE SEQUENCE [LARGE SCALE GENOMIC DNA]</scope>
    <source>
        <strain evidence="4 5">PA-6-5B</strain>
    </source>
</reference>
<sequence length="92" mass="10244">MARISLLSLPLAAPAKAGRAHWPNLSERLLPWLLPLTLFALWWLASRQHWMSEQILPAPALVWSSAVELAGGEVWSHLAISLQRLFWGLVAG</sequence>
<evidence type="ECO:0000256" key="1">
    <source>
        <dbReference type="ARBA" id="ARBA00004651"/>
    </source>
</evidence>
<comment type="caution">
    <text evidence="4">The sequence shown here is derived from an EMBL/GenBank/DDBJ whole genome shotgun (WGS) entry which is preliminary data.</text>
</comment>
<dbReference type="EMBL" id="WKED01000081">
    <property type="protein sequence ID" value="MCF5110375.1"/>
    <property type="molecule type" value="Genomic_DNA"/>
</dbReference>
<keyword evidence="3" id="KW-1003">Cell membrane</keyword>
<dbReference type="PANTHER" id="PTHR30151:SF38">
    <property type="entry name" value="ALIPHATIC SULFONATES TRANSPORT PERMEASE PROTEIN SSUC-RELATED"/>
    <property type="match status" value="1"/>
</dbReference>
<keyword evidence="3" id="KW-0472">Membrane</keyword>
<evidence type="ECO:0000313" key="5">
    <source>
        <dbReference type="Proteomes" id="UP000814003"/>
    </source>
</evidence>
<proteinExistence type="predicted"/>
<gene>
    <name evidence="4" type="ORF">GIW56_26570</name>
</gene>
<protein>
    <submittedName>
        <fullName evidence="4">ABC transporter permease</fullName>
    </submittedName>
</protein>
<evidence type="ECO:0000313" key="4">
    <source>
        <dbReference type="EMBL" id="MCF5110375.1"/>
    </source>
</evidence>
<name>A0ABS9FFZ3_9PSED</name>
<organism evidence="4 5">
    <name type="scientific">Pseudomonas gessardii</name>
    <dbReference type="NCBI Taxonomy" id="78544"/>
    <lineage>
        <taxon>Bacteria</taxon>
        <taxon>Pseudomonadati</taxon>
        <taxon>Pseudomonadota</taxon>
        <taxon>Gammaproteobacteria</taxon>
        <taxon>Pseudomonadales</taxon>
        <taxon>Pseudomonadaceae</taxon>
        <taxon>Pseudomonas</taxon>
    </lineage>
</organism>